<feature type="region of interest" description="Disordered" evidence="3">
    <location>
        <begin position="24"/>
        <end position="194"/>
    </location>
</feature>
<feature type="compositionally biased region" description="Pro residues" evidence="3">
    <location>
        <begin position="26"/>
        <end position="39"/>
    </location>
</feature>
<feature type="compositionally biased region" description="Basic and acidic residues" evidence="3">
    <location>
        <begin position="49"/>
        <end position="78"/>
    </location>
</feature>
<proteinExistence type="predicted"/>
<dbReference type="AlphaFoldDB" id="A0A4Q4ZDL9"/>
<organism evidence="5 6">
    <name type="scientific">Nocardioides guangzhouensis</name>
    <dbReference type="NCBI Taxonomy" id="2497878"/>
    <lineage>
        <taxon>Bacteria</taxon>
        <taxon>Bacillati</taxon>
        <taxon>Actinomycetota</taxon>
        <taxon>Actinomycetes</taxon>
        <taxon>Propionibacteriales</taxon>
        <taxon>Nocardioidaceae</taxon>
        <taxon>Nocardioides</taxon>
    </lineage>
</organism>
<keyword evidence="2" id="KW-0677">Repeat</keyword>
<feature type="compositionally biased region" description="Low complexity" evidence="3">
    <location>
        <begin position="112"/>
        <end position="125"/>
    </location>
</feature>
<feature type="compositionally biased region" description="Polar residues" evidence="3">
    <location>
        <begin position="238"/>
        <end position="261"/>
    </location>
</feature>
<dbReference type="InterPro" id="IPR006970">
    <property type="entry name" value="PT"/>
</dbReference>
<evidence type="ECO:0000313" key="6">
    <source>
        <dbReference type="Proteomes" id="UP000295198"/>
    </source>
</evidence>
<sequence length="261" mass="26394">MLLAAASVAAIATGGAFVAAQVVAPDPSPSRPATPPAERPAPATATVRLVDRDGTDGSASHDDSPASRGERALDHDPAAPEAAGGGSRGDRSGQEPGSAPSNGARSGAEPATGHPTGHPTGQPTDHPTDHPTGPPSDRPTDPPTDQPPGDAPGDEPSEGPGDAGRMPGPAIEEPTPAPGPDRPFPDDQDEGEQTLQWWAAVPRAGDTLDRSSTWSQFVRETVSRRGPHHGARGVNGWQPRSTSSNVPASETLTPGVSSTSP</sequence>
<feature type="chain" id="PRO_5038960703" evidence="4">
    <location>
        <begin position="25"/>
        <end position="261"/>
    </location>
</feature>
<keyword evidence="1 4" id="KW-0732">Signal</keyword>
<accession>A0A4Q4ZDL9</accession>
<evidence type="ECO:0000256" key="1">
    <source>
        <dbReference type="ARBA" id="ARBA00022729"/>
    </source>
</evidence>
<comment type="caution">
    <text evidence="5">The sequence shown here is derived from an EMBL/GenBank/DDBJ whole genome shotgun (WGS) entry which is preliminary data.</text>
</comment>
<protein>
    <submittedName>
        <fullName evidence="5">Uncharacterized protein</fullName>
    </submittedName>
</protein>
<evidence type="ECO:0000256" key="3">
    <source>
        <dbReference type="SAM" id="MobiDB-lite"/>
    </source>
</evidence>
<dbReference type="Proteomes" id="UP000295198">
    <property type="component" value="Unassembled WGS sequence"/>
</dbReference>
<feature type="compositionally biased region" description="Pro residues" evidence="3">
    <location>
        <begin position="132"/>
        <end position="150"/>
    </location>
</feature>
<evidence type="ECO:0000256" key="2">
    <source>
        <dbReference type="ARBA" id="ARBA00022737"/>
    </source>
</evidence>
<evidence type="ECO:0000256" key="4">
    <source>
        <dbReference type="SAM" id="SignalP"/>
    </source>
</evidence>
<evidence type="ECO:0000313" key="5">
    <source>
        <dbReference type="EMBL" id="RYP86122.1"/>
    </source>
</evidence>
<keyword evidence="6" id="KW-1185">Reference proteome</keyword>
<name>A0A4Q4ZDL9_9ACTN</name>
<gene>
    <name evidence="5" type="ORF">EKO23_10735</name>
</gene>
<feature type="region of interest" description="Disordered" evidence="3">
    <location>
        <begin position="219"/>
        <end position="261"/>
    </location>
</feature>
<reference evidence="5 6" key="1">
    <citation type="submission" date="2019-01" db="EMBL/GenBank/DDBJ databases">
        <title>Nocardioides guangzhouensis sp. nov., an actinobacterium isolated from soil.</title>
        <authorList>
            <person name="Fu Y."/>
            <person name="Cai Y."/>
            <person name="Lin Z."/>
            <person name="Chen P."/>
        </authorList>
    </citation>
    <scope>NUCLEOTIDE SEQUENCE [LARGE SCALE GENOMIC DNA]</scope>
    <source>
        <strain evidence="5 6">130</strain>
    </source>
</reference>
<dbReference type="Pfam" id="PF04886">
    <property type="entry name" value="PT"/>
    <property type="match status" value="1"/>
</dbReference>
<feature type="signal peptide" evidence="4">
    <location>
        <begin position="1"/>
        <end position="24"/>
    </location>
</feature>
<dbReference type="EMBL" id="SDKM01000013">
    <property type="protein sequence ID" value="RYP86122.1"/>
    <property type="molecule type" value="Genomic_DNA"/>
</dbReference>